<dbReference type="InterPro" id="IPR007484">
    <property type="entry name" value="Peptidase_M28"/>
</dbReference>
<dbReference type="EMBL" id="CP024201">
    <property type="protein sequence ID" value="ATQ43936.1"/>
    <property type="molecule type" value="Genomic_DNA"/>
</dbReference>
<evidence type="ECO:0000313" key="4">
    <source>
        <dbReference type="Proteomes" id="UP000228945"/>
    </source>
</evidence>
<evidence type="ECO:0000313" key="3">
    <source>
        <dbReference type="EMBL" id="ATQ43936.1"/>
    </source>
</evidence>
<feature type="signal peptide" evidence="1">
    <location>
        <begin position="1"/>
        <end position="23"/>
    </location>
</feature>
<dbReference type="PANTHER" id="PTHR12147:SF26">
    <property type="entry name" value="PEPTIDASE M28 DOMAIN-CONTAINING PROTEIN"/>
    <property type="match status" value="1"/>
</dbReference>
<keyword evidence="1" id="KW-0732">Signal</keyword>
<name>A0A2D2B116_9CAUL</name>
<dbReference type="PANTHER" id="PTHR12147">
    <property type="entry name" value="METALLOPEPTIDASE M28 FAMILY MEMBER"/>
    <property type="match status" value="1"/>
</dbReference>
<dbReference type="GO" id="GO:0006508">
    <property type="term" value="P:proteolysis"/>
    <property type="evidence" value="ECO:0007669"/>
    <property type="project" value="InterPro"/>
</dbReference>
<protein>
    <recommendedName>
        <fullName evidence="2">Peptidase M28 domain-containing protein</fullName>
    </recommendedName>
</protein>
<dbReference type="Pfam" id="PF04389">
    <property type="entry name" value="Peptidase_M28"/>
    <property type="match status" value="1"/>
</dbReference>
<evidence type="ECO:0000259" key="2">
    <source>
        <dbReference type="Pfam" id="PF04389"/>
    </source>
</evidence>
<dbReference type="AlphaFoldDB" id="A0A2D2B116"/>
<reference evidence="3 4" key="1">
    <citation type="submission" date="2017-10" db="EMBL/GenBank/DDBJ databases">
        <title>Genome sequence of Caulobacter mirabilis FWC38.</title>
        <authorList>
            <person name="Fiebig A."/>
            <person name="Crosson S."/>
        </authorList>
    </citation>
    <scope>NUCLEOTIDE SEQUENCE [LARGE SCALE GENOMIC DNA]</scope>
    <source>
        <strain evidence="3 4">FWC 38</strain>
    </source>
</reference>
<evidence type="ECO:0000256" key="1">
    <source>
        <dbReference type="SAM" id="SignalP"/>
    </source>
</evidence>
<dbReference type="SUPFAM" id="SSF53187">
    <property type="entry name" value="Zn-dependent exopeptidases"/>
    <property type="match status" value="1"/>
</dbReference>
<keyword evidence="4" id="KW-1185">Reference proteome</keyword>
<accession>A0A2D2B116</accession>
<dbReference type="OrthoDB" id="9762302at2"/>
<dbReference type="KEGG" id="cmb:CSW64_16825"/>
<dbReference type="GO" id="GO:0008235">
    <property type="term" value="F:metalloexopeptidase activity"/>
    <property type="evidence" value="ECO:0007669"/>
    <property type="project" value="InterPro"/>
</dbReference>
<gene>
    <name evidence="3" type="ORF">CSW64_16825</name>
</gene>
<dbReference type="Gene3D" id="3.40.630.10">
    <property type="entry name" value="Zn peptidases"/>
    <property type="match status" value="1"/>
</dbReference>
<sequence>MTSFKALALAGLVLCAAPAPVLAAPAATAEAVAAFAKPTQAERLATLKALLDARGLKYEVQPFNSGKPGVPEGYNVVVTLGQGDKDILLTAHYDAEVLKDGKLVDGVVDNAASVVALVNAAEQLKGGLKNHRLRVVFFDQEELGLLGAFAYAQGPDAARTAAVVNFDINAYGDTPFFYAGEGEVRAVIQAGMAAACGAAKEDCVSFDRYPPSDHLAFRKAGVLATSISILPRAEVLDLQAFMADPKAAKAPPRILGLIHTPQDTMADVDPKTVERAAALAVAAAKAFDAR</sequence>
<proteinExistence type="predicted"/>
<feature type="domain" description="Peptidase M28" evidence="2">
    <location>
        <begin position="75"/>
        <end position="282"/>
    </location>
</feature>
<organism evidence="3 4">
    <name type="scientific">Caulobacter mirabilis</name>
    <dbReference type="NCBI Taxonomy" id="69666"/>
    <lineage>
        <taxon>Bacteria</taxon>
        <taxon>Pseudomonadati</taxon>
        <taxon>Pseudomonadota</taxon>
        <taxon>Alphaproteobacteria</taxon>
        <taxon>Caulobacterales</taxon>
        <taxon>Caulobacteraceae</taxon>
        <taxon>Caulobacter</taxon>
    </lineage>
</organism>
<feature type="chain" id="PRO_5013810235" description="Peptidase M28 domain-containing protein" evidence="1">
    <location>
        <begin position="24"/>
        <end position="290"/>
    </location>
</feature>
<dbReference type="Proteomes" id="UP000228945">
    <property type="component" value="Chromosome"/>
</dbReference>
<dbReference type="InterPro" id="IPR045175">
    <property type="entry name" value="M28_fam"/>
</dbReference>
<dbReference type="RefSeq" id="WP_099623184.1">
    <property type="nucleotide sequence ID" value="NZ_CP024201.1"/>
</dbReference>